<sequence>MIFFSLFCALLIDHFRPTRAGEFFSGSIRMIAGCVRKWCDTGLVHHARMGWIMVVVIFTLPVLVVYWICLAIHPFFGLLWNILILYLCMGFRHYNHYFTSIQMALLSGENPRARNMLAEWCHDGMENVGDAEITSLTIEKALITVLKDVFGVIFWFALPFGPAGAVFYRVAVGLRKCWSDQNGDRNNFSRFSGRMSCWVNWIPVRLMAVSFAAVGNFEGAVYGWRNESSRWKSGNAGILLASAGGAMGIRLGVTGKHGEQGTGQDTGSGSFATDEPVLPHWPQPTIRFLQSTLGLIWRTLLLWLVLLFLFTMTFYLA</sequence>
<feature type="transmembrane region" description="Helical" evidence="9">
    <location>
        <begin position="75"/>
        <end position="94"/>
    </location>
</feature>
<evidence type="ECO:0000256" key="2">
    <source>
        <dbReference type="ARBA" id="ARBA00004953"/>
    </source>
</evidence>
<name>A0A9E9NVL0_9BURK</name>
<dbReference type="Pfam" id="PF03186">
    <property type="entry name" value="CobD_Cbib"/>
    <property type="match status" value="1"/>
</dbReference>
<keyword evidence="4" id="KW-1003">Cell membrane</keyword>
<evidence type="ECO:0000313" key="11">
    <source>
        <dbReference type="EMBL" id="WAV97550.1"/>
    </source>
</evidence>
<evidence type="ECO:0000313" key="10">
    <source>
        <dbReference type="EMBL" id="WAV91756.1"/>
    </source>
</evidence>
<gene>
    <name evidence="11" type="ORF">NB645_02055</name>
    <name evidence="10" type="ORF">NB646_03155</name>
</gene>
<keyword evidence="5" id="KW-0169">Cobalamin biosynthesis</keyword>
<keyword evidence="12" id="KW-1185">Reference proteome</keyword>
<dbReference type="GO" id="GO:0005886">
    <property type="term" value="C:plasma membrane"/>
    <property type="evidence" value="ECO:0007669"/>
    <property type="project" value="UniProtKB-SubCell"/>
</dbReference>
<reference evidence="11" key="1">
    <citation type="journal article" date="2022" name="Front. Microbiol.">
        <title>New perspectives on an old grouping: The genomic and phenotypic variability of Oxalobacter formigenes and the implications for calcium oxalate stone prevention.</title>
        <authorList>
            <person name="Chmiel J.A."/>
            <person name="Carr C."/>
            <person name="Stuivenberg G.A."/>
            <person name="Venema R."/>
            <person name="Chanyi R.M."/>
            <person name="Al K.F."/>
            <person name="Giguere D."/>
            <person name="Say H."/>
            <person name="Akouris P.P."/>
            <person name="Dominguez Romero S.A."/>
            <person name="Kwong A."/>
            <person name="Tai V."/>
            <person name="Koval S.F."/>
            <person name="Razvi H."/>
            <person name="Bjazevic J."/>
            <person name="Burton J.P."/>
        </authorList>
    </citation>
    <scope>NUCLEOTIDE SEQUENCE</scope>
    <source>
        <strain evidence="11">HOxNP-1</strain>
    </source>
</reference>
<accession>A0A9E9NVL0</accession>
<evidence type="ECO:0000313" key="12">
    <source>
        <dbReference type="Proteomes" id="UP001164794"/>
    </source>
</evidence>
<comment type="pathway">
    <text evidence="2">Cofactor biosynthesis; adenosylcobalamin biosynthesis.</text>
</comment>
<dbReference type="RefSeq" id="WP_269265026.1">
    <property type="nucleotide sequence ID" value="NZ_CP098248.1"/>
</dbReference>
<evidence type="ECO:0000256" key="9">
    <source>
        <dbReference type="SAM" id="Phobius"/>
    </source>
</evidence>
<keyword evidence="7 9" id="KW-1133">Transmembrane helix</keyword>
<dbReference type="GO" id="GO:0048472">
    <property type="term" value="F:threonine-phosphate decarboxylase activity"/>
    <property type="evidence" value="ECO:0007669"/>
    <property type="project" value="InterPro"/>
</dbReference>
<evidence type="ECO:0000256" key="4">
    <source>
        <dbReference type="ARBA" id="ARBA00022475"/>
    </source>
</evidence>
<dbReference type="EMBL" id="CP098248">
    <property type="protein sequence ID" value="WAV97550.1"/>
    <property type="molecule type" value="Genomic_DNA"/>
</dbReference>
<evidence type="ECO:0000256" key="3">
    <source>
        <dbReference type="ARBA" id="ARBA00006263"/>
    </source>
</evidence>
<evidence type="ECO:0000256" key="6">
    <source>
        <dbReference type="ARBA" id="ARBA00022692"/>
    </source>
</evidence>
<dbReference type="InterPro" id="IPR004485">
    <property type="entry name" value="Cobalamin_biosynth_CobD/CbiB"/>
</dbReference>
<comment type="similarity">
    <text evidence="3">Belongs to the CobD/CbiB family.</text>
</comment>
<feature type="transmembrane region" description="Helical" evidence="9">
    <location>
        <begin position="295"/>
        <end position="316"/>
    </location>
</feature>
<dbReference type="GO" id="GO:0009236">
    <property type="term" value="P:cobalamin biosynthetic process"/>
    <property type="evidence" value="ECO:0007669"/>
    <property type="project" value="UniProtKB-KW"/>
</dbReference>
<reference evidence="10" key="2">
    <citation type="journal article" date="2022" name="Front. Microbiol.">
        <title>New perspectives on an old grouping: The genomic and phenotypic variability of Oxalobacter formigenes and the implications for calcium oxalate stone prevention.</title>
        <authorList>
            <person name="Chmiel J.A."/>
            <person name="Carr C."/>
            <person name="Stuivenberg G.A."/>
            <person name="Venema R."/>
            <person name="Chanyi R.M."/>
            <person name="Al K.F."/>
            <person name="Giguere D."/>
            <person name="Say H."/>
            <person name="Akouris P.P."/>
            <person name="Dominguez Romero S.A."/>
            <person name="Kwong A."/>
            <person name="Tai V."/>
            <person name="Koval S.F."/>
            <person name="Razvi H."/>
            <person name="Bjazevic J."/>
            <person name="Burton J.P."/>
        </authorList>
    </citation>
    <scope>NUCLEOTIDE SEQUENCE</scope>
    <source>
        <strain evidence="10">OxK</strain>
    </source>
</reference>
<dbReference type="Proteomes" id="UP001164819">
    <property type="component" value="Chromosome"/>
</dbReference>
<comment type="subcellular location">
    <subcellularLocation>
        <location evidence="1">Cell membrane</location>
        <topology evidence="1">Multi-pass membrane protein</topology>
    </subcellularLocation>
</comment>
<dbReference type="NCBIfam" id="NF005792">
    <property type="entry name" value="PRK07630.1"/>
    <property type="match status" value="1"/>
</dbReference>
<dbReference type="PANTHER" id="PTHR34308">
    <property type="entry name" value="COBALAMIN BIOSYNTHESIS PROTEIN CBIB"/>
    <property type="match status" value="1"/>
</dbReference>
<evidence type="ECO:0000256" key="5">
    <source>
        <dbReference type="ARBA" id="ARBA00022573"/>
    </source>
</evidence>
<proteinExistence type="inferred from homology"/>
<dbReference type="EMBL" id="CP098251">
    <property type="protein sequence ID" value="WAV91756.1"/>
    <property type="molecule type" value="Genomic_DNA"/>
</dbReference>
<feature type="transmembrane region" description="Helical" evidence="9">
    <location>
        <begin position="50"/>
        <end position="68"/>
    </location>
</feature>
<organism evidence="10">
    <name type="scientific">Oxalobacter aliiformigenes</name>
    <dbReference type="NCBI Taxonomy" id="2946593"/>
    <lineage>
        <taxon>Bacteria</taxon>
        <taxon>Pseudomonadati</taxon>
        <taxon>Pseudomonadota</taxon>
        <taxon>Betaproteobacteria</taxon>
        <taxon>Burkholderiales</taxon>
        <taxon>Oxalobacteraceae</taxon>
        <taxon>Oxalobacter</taxon>
    </lineage>
</organism>
<protein>
    <submittedName>
        <fullName evidence="10">CobD/CbiB family protein</fullName>
    </submittedName>
</protein>
<dbReference type="Proteomes" id="UP001164794">
    <property type="component" value="Chromosome"/>
</dbReference>
<evidence type="ECO:0000256" key="7">
    <source>
        <dbReference type="ARBA" id="ARBA00022989"/>
    </source>
</evidence>
<dbReference type="PANTHER" id="PTHR34308:SF1">
    <property type="entry name" value="COBALAMIN BIOSYNTHESIS PROTEIN CBIB"/>
    <property type="match status" value="1"/>
</dbReference>
<keyword evidence="6 9" id="KW-0812">Transmembrane</keyword>
<feature type="transmembrane region" description="Helical" evidence="9">
    <location>
        <begin position="152"/>
        <end position="174"/>
    </location>
</feature>
<evidence type="ECO:0000256" key="1">
    <source>
        <dbReference type="ARBA" id="ARBA00004651"/>
    </source>
</evidence>
<keyword evidence="8 9" id="KW-0472">Membrane</keyword>
<dbReference type="AlphaFoldDB" id="A0A9E9NVL0"/>
<evidence type="ECO:0000256" key="8">
    <source>
        <dbReference type="ARBA" id="ARBA00023136"/>
    </source>
</evidence>